<dbReference type="GO" id="GO:0003700">
    <property type="term" value="F:DNA-binding transcription factor activity"/>
    <property type="evidence" value="ECO:0007669"/>
    <property type="project" value="InterPro"/>
</dbReference>
<organism evidence="6 7">
    <name type="scientific">Paraburkholderia tropica</name>
    <dbReference type="NCBI Taxonomy" id="92647"/>
    <lineage>
        <taxon>Bacteria</taxon>
        <taxon>Pseudomonadati</taxon>
        <taxon>Pseudomonadota</taxon>
        <taxon>Betaproteobacteria</taxon>
        <taxon>Burkholderiales</taxon>
        <taxon>Burkholderiaceae</taxon>
        <taxon>Paraburkholderia</taxon>
    </lineage>
</organism>
<proteinExistence type="predicted"/>
<dbReference type="InterPro" id="IPR011711">
    <property type="entry name" value="GntR_C"/>
</dbReference>
<dbReference type="RefSeq" id="WP_065060883.1">
    <property type="nucleotide sequence ID" value="NZ_CADFGN010000001.1"/>
</dbReference>
<evidence type="ECO:0000313" key="8">
    <source>
        <dbReference type="Proteomes" id="UP000247515"/>
    </source>
</evidence>
<sequence length="242" mass="26383">MTDVSLTPASRVADAEAADRSYVGLAKQIYELIAAGDFGPGARLPSERTLAERFGVSRTQVREAIIALEVRGAVEVRVGSGIYVAEQVAPLPAAFELPRGPGPIETLRARALIEAEIAALAATERKDADLDRLFAALRAMRENMDDKAANEAADRDFHLAIAEASGNAVLRHMVAAMWDSSRADPLWRKIEEHFHTTALRAASQEEHQRIFTAIMTRDAAGARAAMQAHLTRVIGEFTQAWR</sequence>
<dbReference type="PANTHER" id="PTHR43537">
    <property type="entry name" value="TRANSCRIPTIONAL REGULATOR, GNTR FAMILY"/>
    <property type="match status" value="1"/>
</dbReference>
<evidence type="ECO:0000256" key="3">
    <source>
        <dbReference type="ARBA" id="ARBA00023163"/>
    </source>
</evidence>
<dbReference type="GeneID" id="61306073"/>
<evidence type="ECO:0000313" key="5">
    <source>
        <dbReference type="EMBL" id="PXX17395.1"/>
    </source>
</evidence>
<keyword evidence="2" id="KW-0238">DNA-binding</keyword>
<dbReference type="InterPro" id="IPR036388">
    <property type="entry name" value="WH-like_DNA-bd_sf"/>
</dbReference>
<name>A0A1A5XBE2_9BURK</name>
<dbReference type="InterPro" id="IPR036390">
    <property type="entry name" value="WH_DNA-bd_sf"/>
</dbReference>
<dbReference type="PROSITE" id="PS50949">
    <property type="entry name" value="HTH_GNTR"/>
    <property type="match status" value="1"/>
</dbReference>
<dbReference type="EMBL" id="FNZM01000003">
    <property type="protein sequence ID" value="SEJ22726.1"/>
    <property type="molecule type" value="Genomic_DNA"/>
</dbReference>
<evidence type="ECO:0000313" key="7">
    <source>
        <dbReference type="Proteomes" id="UP000183529"/>
    </source>
</evidence>
<dbReference type="Proteomes" id="UP000183529">
    <property type="component" value="Unassembled WGS sequence"/>
</dbReference>
<dbReference type="SMART" id="SM00895">
    <property type="entry name" value="FCD"/>
    <property type="match status" value="1"/>
</dbReference>
<evidence type="ECO:0000259" key="4">
    <source>
        <dbReference type="PROSITE" id="PS50949"/>
    </source>
</evidence>
<keyword evidence="3" id="KW-0804">Transcription</keyword>
<dbReference type="SMART" id="SM00345">
    <property type="entry name" value="HTH_GNTR"/>
    <property type="match status" value="1"/>
</dbReference>
<dbReference type="AlphaFoldDB" id="A0A1A5XBE2"/>
<dbReference type="Pfam" id="PF07729">
    <property type="entry name" value="FCD"/>
    <property type="match status" value="1"/>
</dbReference>
<dbReference type="Pfam" id="PF00392">
    <property type="entry name" value="GntR"/>
    <property type="match status" value="1"/>
</dbReference>
<dbReference type="SUPFAM" id="SSF48008">
    <property type="entry name" value="GntR ligand-binding domain-like"/>
    <property type="match status" value="1"/>
</dbReference>
<dbReference type="Gene3D" id="1.10.10.10">
    <property type="entry name" value="Winged helix-like DNA-binding domain superfamily/Winged helix DNA-binding domain"/>
    <property type="match status" value="1"/>
</dbReference>
<evidence type="ECO:0000256" key="2">
    <source>
        <dbReference type="ARBA" id="ARBA00023125"/>
    </source>
</evidence>
<dbReference type="EMBL" id="QJJV01000006">
    <property type="protein sequence ID" value="PXX17395.1"/>
    <property type="molecule type" value="Genomic_DNA"/>
</dbReference>
<dbReference type="OrthoDB" id="5296437at2"/>
<keyword evidence="1" id="KW-0805">Transcription regulation</keyword>
<dbReference type="SUPFAM" id="SSF46785">
    <property type="entry name" value="Winged helix' DNA-binding domain"/>
    <property type="match status" value="1"/>
</dbReference>
<protein>
    <submittedName>
        <fullName evidence="5">GntR family transcriptional regulator</fullName>
    </submittedName>
    <submittedName>
        <fullName evidence="6">Transcriptional regulator, GntR family</fullName>
    </submittedName>
</protein>
<keyword evidence="8" id="KW-1185">Reference proteome</keyword>
<feature type="domain" description="HTH gntR-type" evidence="4">
    <location>
        <begin position="19"/>
        <end position="87"/>
    </location>
</feature>
<dbReference type="PRINTS" id="PR00035">
    <property type="entry name" value="HTHGNTR"/>
</dbReference>
<evidence type="ECO:0000256" key="1">
    <source>
        <dbReference type="ARBA" id="ARBA00023015"/>
    </source>
</evidence>
<dbReference type="InterPro" id="IPR008920">
    <property type="entry name" value="TF_FadR/GntR_C"/>
</dbReference>
<dbReference type="Proteomes" id="UP000247515">
    <property type="component" value="Unassembled WGS sequence"/>
</dbReference>
<dbReference type="PANTHER" id="PTHR43537:SF5">
    <property type="entry name" value="UXU OPERON TRANSCRIPTIONAL REGULATOR"/>
    <property type="match status" value="1"/>
</dbReference>
<dbReference type="InterPro" id="IPR000524">
    <property type="entry name" value="Tscrpt_reg_HTH_GntR"/>
</dbReference>
<evidence type="ECO:0000313" key="6">
    <source>
        <dbReference type="EMBL" id="SEJ22726.1"/>
    </source>
</evidence>
<comment type="caution">
    <text evidence="6">The sequence shown here is derived from an EMBL/GenBank/DDBJ whole genome shotgun (WGS) entry which is preliminary data.</text>
</comment>
<dbReference type="CDD" id="cd07377">
    <property type="entry name" value="WHTH_GntR"/>
    <property type="match status" value="1"/>
</dbReference>
<reference evidence="5 8" key="2">
    <citation type="submission" date="2018-05" db="EMBL/GenBank/DDBJ databases">
        <title>Genomic Encyclopedia of Type Strains, Phase IV (KMG-V): Genome sequencing to study the core and pangenomes of soil and plant-associated prokaryotes.</title>
        <authorList>
            <person name="Whitman W."/>
        </authorList>
    </citation>
    <scope>NUCLEOTIDE SEQUENCE [LARGE SCALE GENOMIC DNA]</scope>
    <source>
        <strain evidence="5 8">SIr-6563</strain>
    </source>
</reference>
<gene>
    <name evidence="5" type="ORF">C7400_106111</name>
    <name evidence="6" type="ORF">SAMN05216550_103234</name>
</gene>
<dbReference type="GO" id="GO:0003677">
    <property type="term" value="F:DNA binding"/>
    <property type="evidence" value="ECO:0007669"/>
    <property type="project" value="UniProtKB-KW"/>
</dbReference>
<reference evidence="6 7" key="1">
    <citation type="submission" date="2016-10" db="EMBL/GenBank/DDBJ databases">
        <authorList>
            <person name="Varghese N."/>
            <person name="Submissions S."/>
        </authorList>
    </citation>
    <scope>NUCLEOTIDE SEQUENCE [LARGE SCALE GENOMIC DNA]</scope>
    <source>
        <strain evidence="6 7">LMG 22274</strain>
    </source>
</reference>
<accession>A0A1A5XBE2</accession>
<dbReference type="Gene3D" id="1.20.120.530">
    <property type="entry name" value="GntR ligand-binding domain-like"/>
    <property type="match status" value="1"/>
</dbReference>